<evidence type="ECO:0000313" key="3">
    <source>
        <dbReference type="Proteomes" id="UP000004705"/>
    </source>
</evidence>
<protein>
    <submittedName>
        <fullName evidence="2">Uncharacterized protein</fullName>
    </submittedName>
</protein>
<accession>H8G6T2</accession>
<keyword evidence="1" id="KW-0812">Transmembrane</keyword>
<keyword evidence="1" id="KW-0472">Membrane</keyword>
<keyword evidence="1" id="KW-1133">Transmembrane helix</keyword>
<dbReference type="AlphaFoldDB" id="H8G6T2"/>
<feature type="transmembrane region" description="Helical" evidence="1">
    <location>
        <begin position="38"/>
        <end position="60"/>
    </location>
</feature>
<feature type="transmembrane region" description="Helical" evidence="1">
    <location>
        <begin position="143"/>
        <end position="166"/>
    </location>
</feature>
<dbReference type="Proteomes" id="UP000004705">
    <property type="component" value="Chromosome"/>
</dbReference>
<name>H8G6T2_9PSEU</name>
<organism evidence="2 3">
    <name type="scientific">Saccharomonospora azurea NA-128</name>
    <dbReference type="NCBI Taxonomy" id="882081"/>
    <lineage>
        <taxon>Bacteria</taxon>
        <taxon>Bacillati</taxon>
        <taxon>Actinomycetota</taxon>
        <taxon>Actinomycetes</taxon>
        <taxon>Pseudonocardiales</taxon>
        <taxon>Pseudonocardiaceae</taxon>
        <taxon>Saccharomonospora</taxon>
    </lineage>
</organism>
<dbReference type="OrthoDB" id="5191298at2"/>
<evidence type="ECO:0000256" key="1">
    <source>
        <dbReference type="SAM" id="Phobius"/>
    </source>
</evidence>
<dbReference type="RefSeq" id="WP_005445259.1">
    <property type="nucleotide sequence ID" value="NZ_CM001466.1"/>
</dbReference>
<gene>
    <name evidence="2" type="ORF">SacazDRAFT_04478</name>
</gene>
<evidence type="ECO:0000313" key="2">
    <source>
        <dbReference type="EMBL" id="EHY91315.1"/>
    </source>
</evidence>
<sequence>MLAWLCVSLGLAFGASVLPVMSVELFVLGLVSAEPTLPWIAIGAATALGQVAGKLLYYLAARGTIELPSMLSRPRRPTPPSAARDRVRRHTKRLRMLLEAIRERCHRHPHWMTVTYGVSSVVGIPPYMATAVLAGIVRMRLTLFVVIGFSGRFVRFSTLAAAPAVFTNVFRI</sequence>
<dbReference type="HOGENOM" id="CLU_132474_0_0_11"/>
<proteinExistence type="predicted"/>
<keyword evidence="3" id="KW-1185">Reference proteome</keyword>
<feature type="transmembrane region" description="Helical" evidence="1">
    <location>
        <begin position="114"/>
        <end position="137"/>
    </location>
</feature>
<reference evidence="2 3" key="1">
    <citation type="journal article" date="2012" name="Stand. Genomic Sci.">
        <title>Genome sequence of the soil bacterium Saccharomonospora azurea type strain (NA-128(T)).</title>
        <authorList>
            <person name="Klenk H.P."/>
            <person name="Held B."/>
            <person name="Lucas S."/>
            <person name="Lapidus A."/>
            <person name="Copeland A."/>
            <person name="Hammon N."/>
            <person name="Pitluck S."/>
            <person name="Goodwin L.A."/>
            <person name="Han C."/>
            <person name="Tapia R."/>
            <person name="Brambilla E.M."/>
            <person name="Potter G."/>
            <person name="Land M."/>
            <person name="Ivanova N."/>
            <person name="Rohde M."/>
            <person name="Goker M."/>
            <person name="Detter J.C."/>
            <person name="Kyrpides N.C."/>
            <person name="Woyke T."/>
        </authorList>
    </citation>
    <scope>NUCLEOTIDE SEQUENCE [LARGE SCALE GENOMIC DNA]</scope>
    <source>
        <strain evidence="2 3">NA-128</strain>
    </source>
</reference>
<dbReference type="EMBL" id="CM001466">
    <property type="protein sequence ID" value="EHY91315.1"/>
    <property type="molecule type" value="Genomic_DNA"/>
</dbReference>